<dbReference type="NCBIfam" id="TIGR01870">
    <property type="entry name" value="cas_TM1810_Csm2"/>
    <property type="match status" value="1"/>
</dbReference>
<keyword evidence="5" id="KW-0051">Antiviral defense</keyword>
<keyword evidence="4" id="KW-0694">RNA-binding</keyword>
<dbReference type="Proteomes" id="UP001428290">
    <property type="component" value="Unassembled WGS sequence"/>
</dbReference>
<dbReference type="InterPro" id="IPR010149">
    <property type="entry name" value="CRISPR-assoc_prot_Csm2_III-A"/>
</dbReference>
<evidence type="ECO:0000256" key="5">
    <source>
        <dbReference type="ARBA" id="ARBA00023118"/>
    </source>
</evidence>
<name>A0ABP9WZR5_9CHLR</name>
<accession>A0ABP9WZR5</accession>
<dbReference type="RefSeq" id="WP_345721648.1">
    <property type="nucleotide sequence ID" value="NZ_BAABRU010000005.1"/>
</dbReference>
<dbReference type="EMBL" id="BAABRU010000005">
    <property type="protein sequence ID" value="GAA5528043.1"/>
    <property type="molecule type" value="Genomic_DNA"/>
</dbReference>
<evidence type="ECO:0000256" key="2">
    <source>
        <dbReference type="ARBA" id="ARBA00006896"/>
    </source>
</evidence>
<evidence type="ECO:0000256" key="1">
    <source>
        <dbReference type="ARBA" id="ARBA00003640"/>
    </source>
</evidence>
<proteinExistence type="inferred from homology"/>
<evidence type="ECO:0000256" key="6">
    <source>
        <dbReference type="ARBA" id="ARBA00031723"/>
    </source>
</evidence>
<evidence type="ECO:0000256" key="3">
    <source>
        <dbReference type="ARBA" id="ARBA00016118"/>
    </source>
</evidence>
<organism evidence="7 8">
    <name type="scientific">Herpetosiphon gulosus</name>
    <dbReference type="NCBI Taxonomy" id="1973496"/>
    <lineage>
        <taxon>Bacteria</taxon>
        <taxon>Bacillati</taxon>
        <taxon>Chloroflexota</taxon>
        <taxon>Chloroflexia</taxon>
        <taxon>Herpetosiphonales</taxon>
        <taxon>Herpetosiphonaceae</taxon>
        <taxon>Herpetosiphon</taxon>
    </lineage>
</organism>
<evidence type="ECO:0000256" key="4">
    <source>
        <dbReference type="ARBA" id="ARBA00022884"/>
    </source>
</evidence>
<gene>
    <name evidence="7" type="ORF">Hgul01_01839</name>
</gene>
<evidence type="ECO:0000313" key="7">
    <source>
        <dbReference type="EMBL" id="GAA5528043.1"/>
    </source>
</evidence>
<sequence length="144" mass="16419">MPEITEQEREAIIAGDDVELLVKAAEKIGSRLAYARLTTSQIRGIFGTVRRIEMDWVMPSLQQQRAEAVRRAQREFALLQPRLAYQAKRERGGAVQALSDELTPAIKLVMGAKNTNPDTFYQRFRNFVDFFEAILAYHRSFGGQ</sequence>
<comment type="caution">
    <text evidence="7">The sequence shown here is derived from an EMBL/GenBank/DDBJ whole genome shotgun (WGS) entry which is preliminary data.</text>
</comment>
<dbReference type="Pfam" id="PF03750">
    <property type="entry name" value="Csm2_III-A"/>
    <property type="match status" value="1"/>
</dbReference>
<comment type="similarity">
    <text evidence="2">Belongs to the CRISPR-associated Csm2 family.</text>
</comment>
<reference evidence="7 8" key="1">
    <citation type="submission" date="2024-02" db="EMBL/GenBank/DDBJ databases">
        <title>Herpetosiphon gulosus NBRC 112829.</title>
        <authorList>
            <person name="Ichikawa N."/>
            <person name="Katano-Makiyama Y."/>
            <person name="Hidaka K."/>
        </authorList>
    </citation>
    <scope>NUCLEOTIDE SEQUENCE [LARGE SCALE GENOMIC DNA]</scope>
    <source>
        <strain evidence="7 8">NBRC 112829</strain>
    </source>
</reference>
<protein>
    <recommendedName>
        <fullName evidence="3">CRISPR system Cms protein Csm2</fullName>
    </recommendedName>
    <alternativeName>
        <fullName evidence="6">CRISPR type III A-associated protein Csm2</fullName>
    </alternativeName>
</protein>
<evidence type="ECO:0000313" key="8">
    <source>
        <dbReference type="Proteomes" id="UP001428290"/>
    </source>
</evidence>
<comment type="function">
    <text evidence="1">This subunit may be involved in monitoring complementarity of crRNA and target RNA.</text>
</comment>
<keyword evidence="8" id="KW-1185">Reference proteome</keyword>